<feature type="non-terminal residue" evidence="1">
    <location>
        <position position="110"/>
    </location>
</feature>
<dbReference type="AlphaFoldDB" id="A0A1A8JKV6"/>
<organism evidence="1">
    <name type="scientific">Nothobranchius kuhntae</name>
    <name type="common">Beira killifish</name>
    <dbReference type="NCBI Taxonomy" id="321403"/>
    <lineage>
        <taxon>Eukaryota</taxon>
        <taxon>Metazoa</taxon>
        <taxon>Chordata</taxon>
        <taxon>Craniata</taxon>
        <taxon>Vertebrata</taxon>
        <taxon>Euteleostomi</taxon>
        <taxon>Actinopterygii</taxon>
        <taxon>Neopterygii</taxon>
        <taxon>Teleostei</taxon>
        <taxon>Neoteleostei</taxon>
        <taxon>Acanthomorphata</taxon>
        <taxon>Ovalentaria</taxon>
        <taxon>Atherinomorphae</taxon>
        <taxon>Cyprinodontiformes</taxon>
        <taxon>Nothobranchiidae</taxon>
        <taxon>Nothobranchius</taxon>
    </lineage>
</organism>
<reference evidence="1" key="1">
    <citation type="submission" date="2016-05" db="EMBL/GenBank/DDBJ databases">
        <authorList>
            <person name="Lavstsen T."/>
            <person name="Jespersen J.S."/>
        </authorList>
    </citation>
    <scope>NUCLEOTIDE SEQUENCE</scope>
    <source>
        <tissue evidence="1">Brain</tissue>
    </source>
</reference>
<dbReference type="EMBL" id="HAEE01000730">
    <property type="protein sequence ID" value="SBR20746.1"/>
    <property type="molecule type" value="Transcribed_RNA"/>
</dbReference>
<evidence type="ECO:0000313" key="1">
    <source>
        <dbReference type="EMBL" id="SBR20746.1"/>
    </source>
</evidence>
<name>A0A1A8JKV6_NOTKU</name>
<feature type="non-terminal residue" evidence="1">
    <location>
        <position position="1"/>
    </location>
</feature>
<gene>
    <name evidence="1" type="primary">Nfu_g_1_016981</name>
</gene>
<reference evidence="1" key="2">
    <citation type="submission" date="2016-06" db="EMBL/GenBank/DDBJ databases">
        <title>The genome of a short-lived fish provides insights into sex chromosome evolution and the genetic control of aging.</title>
        <authorList>
            <person name="Reichwald K."/>
            <person name="Felder M."/>
            <person name="Petzold A."/>
            <person name="Koch P."/>
            <person name="Groth M."/>
            <person name="Platzer M."/>
        </authorList>
    </citation>
    <scope>NUCLEOTIDE SEQUENCE</scope>
    <source>
        <tissue evidence="1">Brain</tissue>
    </source>
</reference>
<sequence length="110" mass="12833">SQHFDGCLQKLLFSTINNSFNSNQNSTQKTPSNTLCEEFAAHFRGKVDTIRCNILSSQRHVVLDTSENVYLRKHWTVLFWLKLSLDKVFSPVRPTTRVLDPIPTRFFKQF</sequence>
<protein>
    <submittedName>
        <fullName evidence="1">Uncharacterized protein</fullName>
    </submittedName>
</protein>
<accession>A0A1A8JKV6</accession>
<proteinExistence type="predicted"/>